<keyword evidence="3 6" id="KW-0238">DNA-binding</keyword>
<evidence type="ECO:0000256" key="3">
    <source>
        <dbReference type="ARBA" id="ARBA00023125"/>
    </source>
</evidence>
<keyword evidence="1" id="KW-0678">Repressor</keyword>
<dbReference type="Gene3D" id="1.10.260.40">
    <property type="entry name" value="lambda repressor-like DNA-binding domains"/>
    <property type="match status" value="1"/>
</dbReference>
<reference evidence="6 7" key="1">
    <citation type="submission" date="2024-01" db="EMBL/GenBank/DDBJ databases">
        <authorList>
            <person name="Deng Y."/>
            <person name="Su J."/>
        </authorList>
    </citation>
    <scope>NUCLEOTIDE SEQUENCE [LARGE SCALE GENOMIC DNA]</scope>
    <source>
        <strain evidence="6 7">CPCC 100088</strain>
    </source>
</reference>
<dbReference type="CDD" id="cd01392">
    <property type="entry name" value="HTH_LacI"/>
    <property type="match status" value="1"/>
</dbReference>
<accession>A0ABV1SL18</accession>
<evidence type="ECO:0000313" key="6">
    <source>
        <dbReference type="EMBL" id="MER5173590.1"/>
    </source>
</evidence>
<evidence type="ECO:0000256" key="2">
    <source>
        <dbReference type="ARBA" id="ARBA00023015"/>
    </source>
</evidence>
<dbReference type="Gene3D" id="3.40.50.2300">
    <property type="match status" value="2"/>
</dbReference>
<dbReference type="SUPFAM" id="SSF47413">
    <property type="entry name" value="lambda repressor-like DNA-binding domains"/>
    <property type="match status" value="1"/>
</dbReference>
<dbReference type="SMART" id="SM00354">
    <property type="entry name" value="HTH_LACI"/>
    <property type="match status" value="1"/>
</dbReference>
<dbReference type="EMBL" id="JAYWLC010000021">
    <property type="protein sequence ID" value="MER5173590.1"/>
    <property type="molecule type" value="Genomic_DNA"/>
</dbReference>
<dbReference type="RefSeq" id="WP_350938970.1">
    <property type="nucleotide sequence ID" value="NZ_JAYWLC010000021.1"/>
</dbReference>
<keyword evidence="2" id="KW-0805">Transcription regulation</keyword>
<dbReference type="InterPro" id="IPR028082">
    <property type="entry name" value="Peripla_BP_I"/>
</dbReference>
<gene>
    <name evidence="6" type="ORF">VSX56_17635</name>
</gene>
<dbReference type="InterPro" id="IPR000843">
    <property type="entry name" value="HTH_LacI"/>
</dbReference>
<keyword evidence="7" id="KW-1185">Reference proteome</keyword>
<dbReference type="GO" id="GO:0003677">
    <property type="term" value="F:DNA binding"/>
    <property type="evidence" value="ECO:0007669"/>
    <property type="project" value="UniProtKB-KW"/>
</dbReference>
<dbReference type="SUPFAM" id="SSF53822">
    <property type="entry name" value="Periplasmic binding protein-like I"/>
    <property type="match status" value="1"/>
</dbReference>
<feature type="domain" description="HTH lacI-type" evidence="5">
    <location>
        <begin position="1"/>
        <end position="55"/>
    </location>
</feature>
<sequence>MTIADVAKLAGVSNGTVSRFNHEPERVSPATRDKIQAAIETLGYSPNILARNFRTGSTGVILVLTSGIGDPFYGDVISGIGRVARSKGYTVRIEELYDGTPLSSNDLSSFISSRQADGIVVLGSPWPFRHSERDAGDASYAIVVCGETSDPELARYPRFQIDGRSAAHEMTRYLIGQGHYQIGFLGVAGATVPLVERENGYKLAMKEANIELSPDWIADAGVTIEEARRATTALLHTQKKPTAIICATDDIALAAMAEIHAQGLVVPRDICVTGFDDTRYAAIANPPLTTVAQPREQIGENAVYKLIDMMNNKPAPLREEQRQYILPHRIILRGSSQVLAGKT</sequence>
<dbReference type="PROSITE" id="PS50932">
    <property type="entry name" value="HTH_LACI_2"/>
    <property type="match status" value="1"/>
</dbReference>
<evidence type="ECO:0000256" key="4">
    <source>
        <dbReference type="ARBA" id="ARBA00023163"/>
    </source>
</evidence>
<reference evidence="6 7" key="2">
    <citation type="submission" date="2024-06" db="EMBL/GenBank/DDBJ databases">
        <title>Thioclava kandeliae sp. nov. from a rhizosphere soil sample of Kandelia candel in a mangrove.</title>
        <authorList>
            <person name="Mu T."/>
        </authorList>
    </citation>
    <scope>NUCLEOTIDE SEQUENCE [LARGE SCALE GENOMIC DNA]</scope>
    <source>
        <strain evidence="6 7">CPCC 100088</strain>
    </source>
</reference>
<name>A0ABV1SL18_9RHOB</name>
<dbReference type="PANTHER" id="PTHR30146:SF151">
    <property type="entry name" value="HTH-TYPE TRANSCRIPTIONAL REPRESSOR CYTR"/>
    <property type="match status" value="1"/>
</dbReference>
<dbReference type="Pfam" id="PF00356">
    <property type="entry name" value="LacI"/>
    <property type="match status" value="1"/>
</dbReference>
<keyword evidence="4" id="KW-0804">Transcription</keyword>
<evidence type="ECO:0000256" key="1">
    <source>
        <dbReference type="ARBA" id="ARBA00022491"/>
    </source>
</evidence>
<evidence type="ECO:0000259" key="5">
    <source>
        <dbReference type="PROSITE" id="PS50932"/>
    </source>
</evidence>
<organism evidence="6 7">
    <name type="scientific">Thioclava kandeliae</name>
    <dbReference type="NCBI Taxonomy" id="3070818"/>
    <lineage>
        <taxon>Bacteria</taxon>
        <taxon>Pseudomonadati</taxon>
        <taxon>Pseudomonadota</taxon>
        <taxon>Alphaproteobacteria</taxon>
        <taxon>Rhodobacterales</taxon>
        <taxon>Paracoccaceae</taxon>
        <taxon>Thioclava</taxon>
    </lineage>
</organism>
<dbReference type="PANTHER" id="PTHR30146">
    <property type="entry name" value="LACI-RELATED TRANSCRIPTIONAL REPRESSOR"/>
    <property type="match status" value="1"/>
</dbReference>
<dbReference type="Proteomes" id="UP001438953">
    <property type="component" value="Unassembled WGS sequence"/>
</dbReference>
<dbReference type="Pfam" id="PF13377">
    <property type="entry name" value="Peripla_BP_3"/>
    <property type="match status" value="1"/>
</dbReference>
<proteinExistence type="predicted"/>
<dbReference type="InterPro" id="IPR010982">
    <property type="entry name" value="Lambda_DNA-bd_dom_sf"/>
</dbReference>
<dbReference type="InterPro" id="IPR046335">
    <property type="entry name" value="LacI/GalR-like_sensor"/>
</dbReference>
<evidence type="ECO:0000313" key="7">
    <source>
        <dbReference type="Proteomes" id="UP001438953"/>
    </source>
</evidence>
<protein>
    <submittedName>
        <fullName evidence="6">LacI family DNA-binding transcriptional regulator</fullName>
    </submittedName>
</protein>
<comment type="caution">
    <text evidence="6">The sequence shown here is derived from an EMBL/GenBank/DDBJ whole genome shotgun (WGS) entry which is preliminary data.</text>
</comment>